<feature type="active site" description="Charge relay system" evidence="5">
    <location>
        <position position="67"/>
    </location>
</feature>
<keyword evidence="4 5" id="KW-0720">Serine protease</keyword>
<dbReference type="Gene3D" id="3.40.50.200">
    <property type="entry name" value="Peptidase S8/S53 domain"/>
    <property type="match status" value="1"/>
</dbReference>
<dbReference type="Proteomes" id="UP000319578">
    <property type="component" value="Unassembled WGS sequence"/>
</dbReference>
<reference evidence="8" key="2">
    <citation type="submission" date="2015-07" db="EMBL/GenBank/DDBJ databases">
        <title>MeaNS - Measles Nucleotide Surveillance Program.</title>
        <authorList>
            <person name="Tran T."/>
            <person name="Druce J."/>
        </authorList>
    </citation>
    <scope>NUCLEOTIDE SEQUENCE</scope>
    <source>
        <strain evidence="8">DSM 9887</strain>
    </source>
</reference>
<dbReference type="SUPFAM" id="SSF89260">
    <property type="entry name" value="Collagen-binding domain"/>
    <property type="match status" value="2"/>
</dbReference>
<accession>A0A0K9YT65</accession>
<reference evidence="7 10" key="3">
    <citation type="submission" date="2019-06" db="EMBL/GenBank/DDBJ databases">
        <title>Whole genome shotgun sequence of Brevibacillus reuszeri NBRC 15719.</title>
        <authorList>
            <person name="Hosoyama A."/>
            <person name="Uohara A."/>
            <person name="Ohji S."/>
            <person name="Ichikawa N."/>
        </authorList>
    </citation>
    <scope>NUCLEOTIDE SEQUENCE [LARGE SCALE GENOMIC DNA]</scope>
    <source>
        <strain evidence="7 10">NBRC 15719</strain>
    </source>
</reference>
<keyword evidence="3 5" id="KW-0378">Hydrolase</keyword>
<dbReference type="OrthoDB" id="9798386at2"/>
<dbReference type="InterPro" id="IPR000209">
    <property type="entry name" value="Peptidase_S8/S53_dom"/>
</dbReference>
<dbReference type="AlphaFoldDB" id="A0A0K9YT65"/>
<dbReference type="EMBL" id="LGIQ01000009">
    <property type="protein sequence ID" value="KNB71876.1"/>
    <property type="molecule type" value="Genomic_DNA"/>
</dbReference>
<dbReference type="InterPro" id="IPR023828">
    <property type="entry name" value="Peptidase_S8_Ser-AS"/>
</dbReference>
<evidence type="ECO:0000256" key="2">
    <source>
        <dbReference type="ARBA" id="ARBA00022670"/>
    </source>
</evidence>
<feature type="domain" description="SLH" evidence="6">
    <location>
        <begin position="804"/>
        <end position="855"/>
    </location>
</feature>
<dbReference type="Pfam" id="PF00082">
    <property type="entry name" value="Peptidase_S8"/>
    <property type="match status" value="1"/>
</dbReference>
<evidence type="ECO:0000313" key="7">
    <source>
        <dbReference type="EMBL" id="GED67559.1"/>
    </source>
</evidence>
<dbReference type="PROSITE" id="PS00138">
    <property type="entry name" value="SUBTILASE_SER"/>
    <property type="match status" value="1"/>
</dbReference>
<feature type="domain" description="SLH" evidence="6">
    <location>
        <begin position="674"/>
        <end position="737"/>
    </location>
</feature>
<dbReference type="RefSeq" id="WP_049740918.1">
    <property type="nucleotide sequence ID" value="NZ_BJON01000005.1"/>
</dbReference>
<dbReference type="PROSITE" id="PS51892">
    <property type="entry name" value="SUBTILASE"/>
    <property type="match status" value="1"/>
</dbReference>
<dbReference type="STRING" id="54915.ADS79_24340"/>
<dbReference type="GO" id="GO:0004252">
    <property type="term" value="F:serine-type endopeptidase activity"/>
    <property type="evidence" value="ECO:0007669"/>
    <property type="project" value="UniProtKB-UniRule"/>
</dbReference>
<evidence type="ECO:0000313" key="8">
    <source>
        <dbReference type="EMBL" id="KNB71876.1"/>
    </source>
</evidence>
<dbReference type="PROSITE" id="PS00137">
    <property type="entry name" value="SUBTILASE_HIS"/>
    <property type="match status" value="1"/>
</dbReference>
<dbReference type="InterPro" id="IPR051048">
    <property type="entry name" value="Peptidase_S8/S53_subtilisin"/>
</dbReference>
<organism evidence="8 9">
    <name type="scientific">Brevibacillus reuszeri</name>
    <dbReference type="NCBI Taxonomy" id="54915"/>
    <lineage>
        <taxon>Bacteria</taxon>
        <taxon>Bacillati</taxon>
        <taxon>Bacillota</taxon>
        <taxon>Bacilli</taxon>
        <taxon>Bacillales</taxon>
        <taxon>Paenibacillaceae</taxon>
        <taxon>Brevibacillus</taxon>
    </lineage>
</organism>
<gene>
    <name evidence="8" type="ORF">ADS79_24340</name>
    <name evidence="7" type="ORF">BRE01_12610</name>
</gene>
<dbReference type="PATRIC" id="fig|54915.3.peg.4011"/>
<dbReference type="Pfam" id="PF00395">
    <property type="entry name" value="SLH"/>
    <property type="match status" value="3"/>
</dbReference>
<feature type="active site" description="Charge relay system" evidence="5">
    <location>
        <position position="253"/>
    </location>
</feature>
<dbReference type="InterPro" id="IPR036852">
    <property type="entry name" value="Peptidase_S8/S53_dom_sf"/>
</dbReference>
<sequence length="855" mass="92949">MRKTIQVIFAIVLVITMTVTNVQPIFAASGKANDPYLGNQIHLSQINADKAWSVVNSNESIVIAVLDSGADYNHPDLKDNLLPGINLVTPGRSAQDDNGHGTAVAGILAAKGNNGIGVAGVLWNARILPIKVLDKKGVADVDLIAKGINTALDQGAKIIVMSVSSMSYSRALVTAVNRAEKNGAIIVAASGNEADRVAFPAAYPTVIAVGAVRNNNQPLHESNTGPELNIVAPGFNVYTTKLGGVYGPFSGTSAAAPQVAGAAALILARNPKMTPLDVRMQLYQTATAIGGMGWNRTTGYGLLDVNKAVRTPMSLDFYGANDSKSTAAAFPIESQIRATLGPNNTVDWFRMDIPYDGKVNFTSSITSSVSSAMAATFYTDNRQPVTEYFGNGDTVTVPAKAGRMYIKIVRTAGVNTFTYVLTSRFSINPDRNEPNDTEATARPLVGNQISVIGNFHYEGDQDWFSYYVREYGQMDVTVTPDNKRMDIVLAIGKQTQGKNTVWDAPYDNGTRDNPTEHVRKDVSPGKYLIRISEYEQNAVNGEYRLDLGFTPIKKDTNEPNDTYLQASPLAGGTLMTGNFPTATDSDWFQFRVNAESYVSIRAPFVPVSSGVRLALYSEKNLDYAMASTNEVAELSDQGREIVGLRLQPGKYYIRLNSGTPFQYDLYRLTVNQQVLVAGYRDISDHWARPEIVKLSGRGIVKGFDDATFKPNQAVTRAQFATMLIQAMRASGQSVGSTYRGNAAFSDMPKSHWAYNNLGLAYQQGILKGYPNNRMRPDQAISRAEMAAMIARAQKLMLYSRSTSSYRDVPTSHWASSAIEALTARKWVNGYGSTFKPQGIATRAEVVVLLSKAYKL</sequence>
<name>A0A0K9YT65_9BACL</name>
<feature type="active site" description="Charge relay system" evidence="5">
    <location>
        <position position="100"/>
    </location>
</feature>
<keyword evidence="10" id="KW-1185">Reference proteome</keyword>
<protein>
    <submittedName>
        <fullName evidence="8">Serine protease</fullName>
    </submittedName>
</protein>
<evidence type="ECO:0000256" key="1">
    <source>
        <dbReference type="ARBA" id="ARBA00011073"/>
    </source>
</evidence>
<dbReference type="Gene3D" id="2.60.120.380">
    <property type="match status" value="3"/>
</dbReference>
<evidence type="ECO:0000313" key="9">
    <source>
        <dbReference type="Proteomes" id="UP000036834"/>
    </source>
</evidence>
<evidence type="ECO:0000256" key="5">
    <source>
        <dbReference type="PROSITE-ProRule" id="PRU01240"/>
    </source>
</evidence>
<dbReference type="SUPFAM" id="SSF52743">
    <property type="entry name" value="Subtilisin-like"/>
    <property type="match status" value="1"/>
</dbReference>
<dbReference type="InterPro" id="IPR022398">
    <property type="entry name" value="Peptidase_S8_His-AS"/>
</dbReference>
<proteinExistence type="inferred from homology"/>
<dbReference type="Proteomes" id="UP000036834">
    <property type="component" value="Unassembled WGS sequence"/>
</dbReference>
<keyword evidence="2 5" id="KW-0645">Protease</keyword>
<evidence type="ECO:0000256" key="4">
    <source>
        <dbReference type="ARBA" id="ARBA00022825"/>
    </source>
</evidence>
<comment type="caution">
    <text evidence="8">The sequence shown here is derived from an EMBL/GenBank/DDBJ whole genome shotgun (WGS) entry which is preliminary data.</text>
</comment>
<feature type="domain" description="SLH" evidence="6">
    <location>
        <begin position="740"/>
        <end position="803"/>
    </location>
</feature>
<dbReference type="InterPro" id="IPR015500">
    <property type="entry name" value="Peptidase_S8_subtilisin-rel"/>
</dbReference>
<dbReference type="PANTHER" id="PTHR43399">
    <property type="entry name" value="SUBTILISIN-RELATED"/>
    <property type="match status" value="1"/>
</dbReference>
<reference evidence="9" key="1">
    <citation type="submission" date="2015-07" db="EMBL/GenBank/DDBJ databases">
        <title>Genome sequencing project for genomic taxonomy and phylogenomics of Bacillus-like bacteria.</title>
        <authorList>
            <person name="Liu B."/>
            <person name="Wang J."/>
            <person name="Zhu Y."/>
            <person name="Liu G."/>
            <person name="Chen Q."/>
            <person name="Chen Z."/>
            <person name="Lan J."/>
            <person name="Che J."/>
            <person name="Ge C."/>
            <person name="Shi H."/>
            <person name="Pan Z."/>
            <person name="Liu X."/>
        </authorList>
    </citation>
    <scope>NUCLEOTIDE SEQUENCE [LARGE SCALE GENOMIC DNA]</scope>
    <source>
        <strain evidence="9">DSM 9887</strain>
    </source>
</reference>
<evidence type="ECO:0000259" key="6">
    <source>
        <dbReference type="PROSITE" id="PS51272"/>
    </source>
</evidence>
<dbReference type="PANTHER" id="PTHR43399:SF4">
    <property type="entry name" value="CELL WALL-ASSOCIATED PROTEASE"/>
    <property type="match status" value="1"/>
</dbReference>
<evidence type="ECO:0000313" key="10">
    <source>
        <dbReference type="Proteomes" id="UP000319578"/>
    </source>
</evidence>
<dbReference type="EMBL" id="BJON01000005">
    <property type="protein sequence ID" value="GED67559.1"/>
    <property type="molecule type" value="Genomic_DNA"/>
</dbReference>
<evidence type="ECO:0000256" key="3">
    <source>
        <dbReference type="ARBA" id="ARBA00022801"/>
    </source>
</evidence>
<dbReference type="PROSITE" id="PS51272">
    <property type="entry name" value="SLH"/>
    <property type="match status" value="3"/>
</dbReference>
<dbReference type="GO" id="GO:0006508">
    <property type="term" value="P:proteolysis"/>
    <property type="evidence" value="ECO:0007669"/>
    <property type="project" value="UniProtKB-KW"/>
</dbReference>
<dbReference type="PRINTS" id="PR00723">
    <property type="entry name" value="SUBTILISIN"/>
</dbReference>
<dbReference type="InterPro" id="IPR001119">
    <property type="entry name" value="SLH_dom"/>
</dbReference>
<comment type="similarity">
    <text evidence="1 5">Belongs to the peptidase S8 family.</text>
</comment>